<comment type="caution">
    <text evidence="4">The sequence shown here is derived from an EMBL/GenBank/DDBJ whole genome shotgun (WGS) entry which is preliminary data.</text>
</comment>
<dbReference type="Proteomes" id="UP001344888">
    <property type="component" value="Unassembled WGS sequence"/>
</dbReference>
<evidence type="ECO:0000256" key="2">
    <source>
        <dbReference type="ARBA" id="ARBA00022989"/>
    </source>
</evidence>
<keyword evidence="3" id="KW-0472">Membrane</keyword>
<dbReference type="InterPro" id="IPR009825">
    <property type="entry name" value="ECF_substrate-spec-like"/>
</dbReference>
<keyword evidence="5" id="KW-1185">Reference proteome</keyword>
<feature type="transmembrane region" description="Helical" evidence="3">
    <location>
        <begin position="52"/>
        <end position="73"/>
    </location>
</feature>
<feature type="transmembrane region" description="Helical" evidence="3">
    <location>
        <begin position="28"/>
        <end position="46"/>
    </location>
</feature>
<keyword evidence="2 3" id="KW-1133">Transmembrane helix</keyword>
<gene>
    <name evidence="4" type="ORF">P9B03_04905</name>
</gene>
<feature type="transmembrane region" description="Helical" evidence="3">
    <location>
        <begin position="167"/>
        <end position="184"/>
    </location>
</feature>
<feature type="transmembrane region" description="Helical" evidence="3">
    <location>
        <begin position="104"/>
        <end position="122"/>
    </location>
</feature>
<dbReference type="Pfam" id="PF07155">
    <property type="entry name" value="ECF-ribofla_trS"/>
    <property type="match status" value="1"/>
</dbReference>
<evidence type="ECO:0000313" key="4">
    <source>
        <dbReference type="EMBL" id="MEC1177814.1"/>
    </source>
</evidence>
<dbReference type="PANTHER" id="PTHR37815:SF3">
    <property type="entry name" value="UPF0397 PROTEIN SPR0429"/>
    <property type="match status" value="1"/>
</dbReference>
<dbReference type="PANTHER" id="PTHR37815">
    <property type="entry name" value="UPF0397 PROTEIN BC_2624-RELATED"/>
    <property type="match status" value="1"/>
</dbReference>
<organism evidence="4 5">
    <name type="scientific">Metasolibacillus meyeri</name>
    <dbReference type="NCBI Taxonomy" id="1071052"/>
    <lineage>
        <taxon>Bacteria</taxon>
        <taxon>Bacillati</taxon>
        <taxon>Bacillota</taxon>
        <taxon>Bacilli</taxon>
        <taxon>Bacillales</taxon>
        <taxon>Caryophanaceae</taxon>
        <taxon>Metasolibacillus</taxon>
    </lineage>
</organism>
<accession>A0AAW9NGS4</accession>
<evidence type="ECO:0000256" key="3">
    <source>
        <dbReference type="SAM" id="Phobius"/>
    </source>
</evidence>
<dbReference type="AlphaFoldDB" id="A0AAW9NGS4"/>
<protein>
    <submittedName>
        <fullName evidence="4">ECF transporter S component</fullName>
    </submittedName>
</protein>
<dbReference type="RefSeq" id="WP_326122286.1">
    <property type="nucleotide sequence ID" value="NZ_JARSFG010000007.1"/>
</dbReference>
<dbReference type="Gene3D" id="1.10.1760.20">
    <property type="match status" value="1"/>
</dbReference>
<feature type="transmembrane region" description="Helical" evidence="3">
    <location>
        <begin position="129"/>
        <end position="147"/>
    </location>
</feature>
<dbReference type="GO" id="GO:0016020">
    <property type="term" value="C:membrane"/>
    <property type="evidence" value="ECO:0007669"/>
    <property type="project" value="InterPro"/>
</dbReference>
<dbReference type="EMBL" id="JARSFG010000007">
    <property type="protein sequence ID" value="MEC1177814.1"/>
    <property type="molecule type" value="Genomic_DNA"/>
</dbReference>
<evidence type="ECO:0000256" key="1">
    <source>
        <dbReference type="ARBA" id="ARBA00022692"/>
    </source>
</evidence>
<evidence type="ECO:0000313" key="5">
    <source>
        <dbReference type="Proteomes" id="UP001344888"/>
    </source>
</evidence>
<keyword evidence="1 3" id="KW-0812">Transmembrane</keyword>
<sequence length="193" mass="20805">MQQIQKRQNKTPDLVLTQSIQKPQNKTFDLVLTAILIALVFIATFINIKLPIMAKGGLVHLGTAMLFTIAILFGPKKGAIAGAVGMGLFDIFGGWLIWAPITIVARFLQGFIVGKIAFMNGLKGTSMVMNIAAAVASVPVMLAVYYIGEVILYSNWIAPLASMPGDLLQNAIGLAIAIPLCAILKKTPYFRNM</sequence>
<name>A0AAW9NGS4_9BACL</name>
<feature type="transmembrane region" description="Helical" evidence="3">
    <location>
        <begin position="80"/>
        <end position="98"/>
    </location>
</feature>
<proteinExistence type="predicted"/>
<reference evidence="4 5" key="1">
    <citation type="submission" date="2023-03" db="EMBL/GenBank/DDBJ databases">
        <title>Bacillus Genome Sequencing.</title>
        <authorList>
            <person name="Dunlap C."/>
        </authorList>
    </citation>
    <scope>NUCLEOTIDE SEQUENCE [LARGE SCALE GENOMIC DNA]</scope>
    <source>
        <strain evidence="4 5">B-59205</strain>
    </source>
</reference>